<feature type="compositionally biased region" description="Polar residues" evidence="1">
    <location>
        <begin position="331"/>
        <end position="354"/>
    </location>
</feature>
<comment type="caution">
    <text evidence="2">The sequence shown here is derived from an EMBL/GenBank/DDBJ whole genome shotgun (WGS) entry which is preliminary data.</text>
</comment>
<evidence type="ECO:0000313" key="2">
    <source>
        <dbReference type="EMBL" id="MET7000733.1"/>
    </source>
</evidence>
<keyword evidence="3" id="KW-1185">Reference proteome</keyword>
<organism evidence="2 3">
    <name type="scientific">Chitinophaga defluvii</name>
    <dbReference type="NCBI Taxonomy" id="3163343"/>
    <lineage>
        <taxon>Bacteria</taxon>
        <taxon>Pseudomonadati</taxon>
        <taxon>Bacteroidota</taxon>
        <taxon>Chitinophagia</taxon>
        <taxon>Chitinophagales</taxon>
        <taxon>Chitinophagaceae</taxon>
        <taxon>Chitinophaga</taxon>
    </lineage>
</organism>
<proteinExistence type="predicted"/>
<evidence type="ECO:0000313" key="3">
    <source>
        <dbReference type="Proteomes" id="UP001549749"/>
    </source>
</evidence>
<sequence>MEQRINRVHQALAAWKQMEENNVNLFPPSVMASTEFAKFRLKRLDEVAAKLSLTATPDERDSLKILAIERKALLRTAYPKGKGFQRFFTYLTRPLRFAFVQHIELRKQDQRLADIQTQMQKAGFGAYVAQVFKKIRDGENTFSIPTNVVTKQNDQVHFNLKFSFDQQLGHRFDSYQAVYRNQLNPGEVRQHTFQIGDDGLTHVKRAENLISGRAMLDTVTENGKVVQRWTKLDNIQDERGNYLTKYVSVKNFDTNEHCRKLPFWKELNLYDQLRIVGSLISGQRAAVNIERQGKPLSIYIEADPEQSRVKLNDEKGKPIDLKKLYANQKPESVSTLHYQTRQNNSLAPQSSTKAETVRAQYHKVNQASVPQKKRVSKTEKTDATKAASRLTGSKKQAPKNNAVKARKTKSRLSH</sequence>
<name>A0ABV2TCJ1_9BACT</name>
<feature type="region of interest" description="Disordered" evidence="1">
    <location>
        <begin position="331"/>
        <end position="414"/>
    </location>
</feature>
<feature type="compositionally biased region" description="Basic residues" evidence="1">
    <location>
        <begin position="404"/>
        <end position="414"/>
    </location>
</feature>
<evidence type="ECO:0000256" key="1">
    <source>
        <dbReference type="SAM" id="MobiDB-lite"/>
    </source>
</evidence>
<accession>A0ABV2TCJ1</accession>
<dbReference type="RefSeq" id="WP_354663285.1">
    <property type="nucleotide sequence ID" value="NZ_JBEXAC010000002.1"/>
</dbReference>
<reference evidence="2 3" key="1">
    <citation type="submission" date="2024-06" db="EMBL/GenBank/DDBJ databases">
        <title>Chitinophaga defluvii sp. nov., isolated from municipal sewage.</title>
        <authorList>
            <person name="Zhang L."/>
        </authorList>
    </citation>
    <scope>NUCLEOTIDE SEQUENCE [LARGE SCALE GENOMIC DNA]</scope>
    <source>
        <strain evidence="2 3">H8</strain>
    </source>
</reference>
<dbReference type="EMBL" id="JBEXAC010000002">
    <property type="protein sequence ID" value="MET7000733.1"/>
    <property type="molecule type" value="Genomic_DNA"/>
</dbReference>
<protein>
    <recommendedName>
        <fullName evidence="4">DUF3945 domain-containing protein</fullName>
    </recommendedName>
</protein>
<evidence type="ECO:0008006" key="4">
    <source>
        <dbReference type="Google" id="ProtNLM"/>
    </source>
</evidence>
<dbReference type="Proteomes" id="UP001549749">
    <property type="component" value="Unassembled WGS sequence"/>
</dbReference>
<gene>
    <name evidence="2" type="ORF">ABR189_25340</name>
</gene>